<dbReference type="SUPFAM" id="SSF46689">
    <property type="entry name" value="Homeodomain-like"/>
    <property type="match status" value="1"/>
</dbReference>
<evidence type="ECO:0000256" key="3">
    <source>
        <dbReference type="ARBA" id="ARBA00022553"/>
    </source>
</evidence>
<dbReference type="FunFam" id="1.10.287.130:FF:000034">
    <property type="entry name" value="Two-component system sensor histidine kinase/response regulator"/>
    <property type="match status" value="1"/>
</dbReference>
<dbReference type="FunFam" id="3.30.565.10:FF:000037">
    <property type="entry name" value="Hybrid sensor histidine kinase/response regulator"/>
    <property type="match status" value="1"/>
</dbReference>
<dbReference type="PANTHER" id="PTHR43547">
    <property type="entry name" value="TWO-COMPONENT HISTIDINE KINASE"/>
    <property type="match status" value="1"/>
</dbReference>
<dbReference type="InterPro" id="IPR001789">
    <property type="entry name" value="Sig_transdc_resp-reg_receiver"/>
</dbReference>
<dbReference type="SMART" id="SM00387">
    <property type="entry name" value="HATPase_c"/>
    <property type="match status" value="1"/>
</dbReference>
<dbReference type="Pfam" id="PF00512">
    <property type="entry name" value="HisKA"/>
    <property type="match status" value="1"/>
</dbReference>
<keyword evidence="13" id="KW-0812">Transmembrane</keyword>
<evidence type="ECO:0000256" key="2">
    <source>
        <dbReference type="ARBA" id="ARBA00012438"/>
    </source>
</evidence>
<keyword evidence="7" id="KW-0067">ATP-binding</keyword>
<dbReference type="InterPro" id="IPR011123">
    <property type="entry name" value="Y_Y_Y"/>
</dbReference>
<dbReference type="PANTHER" id="PTHR43547:SF2">
    <property type="entry name" value="HYBRID SIGNAL TRANSDUCTION HISTIDINE KINASE C"/>
    <property type="match status" value="1"/>
</dbReference>
<evidence type="ECO:0000313" key="18">
    <source>
        <dbReference type="EMBL" id="SDW32142.1"/>
    </source>
</evidence>
<dbReference type="CDD" id="cd00082">
    <property type="entry name" value="HisKA"/>
    <property type="match status" value="1"/>
</dbReference>
<protein>
    <recommendedName>
        <fullName evidence="2">histidine kinase</fullName>
        <ecNumber evidence="2">2.7.13.3</ecNumber>
    </recommendedName>
</protein>
<dbReference type="Gene3D" id="1.10.10.60">
    <property type="entry name" value="Homeodomain-like"/>
    <property type="match status" value="1"/>
</dbReference>
<dbReference type="SMART" id="SM00448">
    <property type="entry name" value="REC"/>
    <property type="match status" value="1"/>
</dbReference>
<feature type="domain" description="HTH araC/xylS-type" evidence="15">
    <location>
        <begin position="1250"/>
        <end position="1349"/>
    </location>
</feature>
<evidence type="ECO:0000259" key="17">
    <source>
        <dbReference type="PROSITE" id="PS50110"/>
    </source>
</evidence>
<feature type="chain" id="PRO_5011684775" description="histidine kinase" evidence="14">
    <location>
        <begin position="20"/>
        <end position="1352"/>
    </location>
</feature>
<dbReference type="GO" id="GO:0003700">
    <property type="term" value="F:DNA-binding transcription factor activity"/>
    <property type="evidence" value="ECO:0007669"/>
    <property type="project" value="InterPro"/>
</dbReference>
<feature type="transmembrane region" description="Helical" evidence="13">
    <location>
        <begin position="783"/>
        <end position="804"/>
    </location>
</feature>
<evidence type="ECO:0000256" key="6">
    <source>
        <dbReference type="ARBA" id="ARBA00022777"/>
    </source>
</evidence>
<dbReference type="SUPFAM" id="SSF55874">
    <property type="entry name" value="ATPase domain of HSP90 chaperone/DNA topoisomerase II/histidine kinase"/>
    <property type="match status" value="1"/>
</dbReference>
<keyword evidence="13" id="KW-0472">Membrane</keyword>
<name>A0A1H2SKM9_9FLAO</name>
<dbReference type="FunFam" id="2.60.40.10:FF:000791">
    <property type="entry name" value="Two-component system sensor histidine kinase/response regulator"/>
    <property type="match status" value="1"/>
</dbReference>
<dbReference type="SUPFAM" id="SSF52172">
    <property type="entry name" value="CheY-like"/>
    <property type="match status" value="1"/>
</dbReference>
<comment type="catalytic activity">
    <reaction evidence="1">
        <text>ATP + protein L-histidine = ADP + protein N-phospho-L-histidine.</text>
        <dbReference type="EC" id="2.7.13.3"/>
    </reaction>
</comment>
<dbReference type="Gene3D" id="3.40.50.2300">
    <property type="match status" value="1"/>
</dbReference>
<keyword evidence="11" id="KW-0804">Transcription</keyword>
<dbReference type="Pfam" id="PF02518">
    <property type="entry name" value="HATPase_c"/>
    <property type="match status" value="1"/>
</dbReference>
<dbReference type="PRINTS" id="PR00344">
    <property type="entry name" value="BCTRLSENSOR"/>
</dbReference>
<dbReference type="EC" id="2.7.13.3" evidence="2"/>
<evidence type="ECO:0000259" key="16">
    <source>
        <dbReference type="PROSITE" id="PS50109"/>
    </source>
</evidence>
<dbReference type="Pfam" id="PF07495">
    <property type="entry name" value="Y_Y_Y"/>
    <property type="match status" value="1"/>
</dbReference>
<dbReference type="Pfam" id="PF07494">
    <property type="entry name" value="Reg_prop"/>
    <property type="match status" value="7"/>
</dbReference>
<accession>A0A1H2SKM9</accession>
<dbReference type="InterPro" id="IPR036097">
    <property type="entry name" value="HisK_dim/P_sf"/>
</dbReference>
<evidence type="ECO:0000259" key="15">
    <source>
        <dbReference type="PROSITE" id="PS01124"/>
    </source>
</evidence>
<evidence type="ECO:0000256" key="8">
    <source>
        <dbReference type="ARBA" id="ARBA00023012"/>
    </source>
</evidence>
<dbReference type="InterPro" id="IPR003661">
    <property type="entry name" value="HisK_dim/P_dom"/>
</dbReference>
<dbReference type="SUPFAM" id="SSF63829">
    <property type="entry name" value="Calcium-dependent phosphotriesterase"/>
    <property type="match status" value="3"/>
</dbReference>
<evidence type="ECO:0000256" key="4">
    <source>
        <dbReference type="ARBA" id="ARBA00022679"/>
    </source>
</evidence>
<dbReference type="OrthoDB" id="1522078at2"/>
<organism evidence="18 19">
    <name type="scientific">Lutibacter oricola</name>
    <dbReference type="NCBI Taxonomy" id="762486"/>
    <lineage>
        <taxon>Bacteria</taxon>
        <taxon>Pseudomonadati</taxon>
        <taxon>Bacteroidota</taxon>
        <taxon>Flavobacteriia</taxon>
        <taxon>Flavobacteriales</taxon>
        <taxon>Flavobacteriaceae</taxon>
        <taxon>Lutibacter</taxon>
    </lineage>
</organism>
<keyword evidence="13" id="KW-1133">Transmembrane helix</keyword>
<dbReference type="SUPFAM" id="SSF47384">
    <property type="entry name" value="Homodimeric domain of signal transducing histidine kinase"/>
    <property type="match status" value="1"/>
</dbReference>
<dbReference type="Gene3D" id="2.60.40.10">
    <property type="entry name" value="Immunoglobulins"/>
    <property type="match status" value="1"/>
</dbReference>
<dbReference type="InterPro" id="IPR004358">
    <property type="entry name" value="Sig_transdc_His_kin-like_C"/>
</dbReference>
<dbReference type="InterPro" id="IPR036890">
    <property type="entry name" value="HATPase_C_sf"/>
</dbReference>
<feature type="domain" description="Histidine kinase" evidence="16">
    <location>
        <begin position="841"/>
        <end position="1059"/>
    </location>
</feature>
<evidence type="ECO:0000256" key="7">
    <source>
        <dbReference type="ARBA" id="ARBA00022840"/>
    </source>
</evidence>
<dbReference type="EMBL" id="FNNJ01000001">
    <property type="protein sequence ID" value="SDW32142.1"/>
    <property type="molecule type" value="Genomic_DNA"/>
</dbReference>
<dbReference type="InterPro" id="IPR003594">
    <property type="entry name" value="HATPase_dom"/>
</dbReference>
<feature type="domain" description="Response regulatory" evidence="17">
    <location>
        <begin position="1103"/>
        <end position="1218"/>
    </location>
</feature>
<evidence type="ECO:0000256" key="1">
    <source>
        <dbReference type="ARBA" id="ARBA00000085"/>
    </source>
</evidence>
<dbReference type="STRING" id="762486.SAMN05444411_101478"/>
<dbReference type="InterPro" id="IPR009057">
    <property type="entry name" value="Homeodomain-like_sf"/>
</dbReference>
<dbReference type="SMART" id="SM00342">
    <property type="entry name" value="HTH_ARAC"/>
    <property type="match status" value="1"/>
</dbReference>
<dbReference type="InterPro" id="IPR011110">
    <property type="entry name" value="Reg_prop"/>
</dbReference>
<dbReference type="GO" id="GO:0000155">
    <property type="term" value="F:phosphorelay sensor kinase activity"/>
    <property type="evidence" value="ECO:0007669"/>
    <property type="project" value="InterPro"/>
</dbReference>
<dbReference type="InterPro" id="IPR013783">
    <property type="entry name" value="Ig-like_fold"/>
</dbReference>
<dbReference type="InterPro" id="IPR005467">
    <property type="entry name" value="His_kinase_dom"/>
</dbReference>
<evidence type="ECO:0000256" key="13">
    <source>
        <dbReference type="SAM" id="Phobius"/>
    </source>
</evidence>
<keyword evidence="5" id="KW-0547">Nucleotide-binding</keyword>
<dbReference type="InterPro" id="IPR011006">
    <property type="entry name" value="CheY-like_superfamily"/>
</dbReference>
<proteinExistence type="predicted"/>
<dbReference type="PROSITE" id="PS01124">
    <property type="entry name" value="HTH_ARAC_FAMILY_2"/>
    <property type="match status" value="1"/>
</dbReference>
<dbReference type="Pfam" id="PF12833">
    <property type="entry name" value="HTH_18"/>
    <property type="match status" value="1"/>
</dbReference>
<evidence type="ECO:0000256" key="5">
    <source>
        <dbReference type="ARBA" id="ARBA00022741"/>
    </source>
</evidence>
<dbReference type="PROSITE" id="PS50109">
    <property type="entry name" value="HIS_KIN"/>
    <property type="match status" value="1"/>
</dbReference>
<keyword evidence="10" id="KW-0238">DNA-binding</keyword>
<dbReference type="GO" id="GO:0043565">
    <property type="term" value="F:sequence-specific DNA binding"/>
    <property type="evidence" value="ECO:0007669"/>
    <property type="project" value="InterPro"/>
</dbReference>
<keyword evidence="9" id="KW-0805">Transcription regulation</keyword>
<dbReference type="PROSITE" id="PS00041">
    <property type="entry name" value="HTH_ARAC_FAMILY_1"/>
    <property type="match status" value="1"/>
</dbReference>
<keyword evidence="19" id="KW-1185">Reference proteome</keyword>
<dbReference type="RefSeq" id="WP_090119328.1">
    <property type="nucleotide sequence ID" value="NZ_FNNJ01000001.1"/>
</dbReference>
<feature type="modified residue" description="4-aspartylphosphate" evidence="12">
    <location>
        <position position="1151"/>
    </location>
</feature>
<evidence type="ECO:0000256" key="14">
    <source>
        <dbReference type="SAM" id="SignalP"/>
    </source>
</evidence>
<evidence type="ECO:0000256" key="10">
    <source>
        <dbReference type="ARBA" id="ARBA00023125"/>
    </source>
</evidence>
<dbReference type="Gene3D" id="2.130.10.10">
    <property type="entry name" value="YVTN repeat-like/Quinoprotein amine dehydrogenase"/>
    <property type="match status" value="3"/>
</dbReference>
<keyword evidence="3 12" id="KW-0597">Phosphoprotein</keyword>
<reference evidence="18 19" key="1">
    <citation type="submission" date="2016-10" db="EMBL/GenBank/DDBJ databases">
        <authorList>
            <person name="de Groot N.N."/>
        </authorList>
    </citation>
    <scope>NUCLEOTIDE SEQUENCE [LARGE SCALE GENOMIC DNA]</scope>
    <source>
        <strain evidence="18 19">DSM 24956</strain>
    </source>
</reference>
<dbReference type="Gene3D" id="1.10.287.130">
    <property type="match status" value="1"/>
</dbReference>
<keyword evidence="8" id="KW-0902">Two-component regulatory system</keyword>
<dbReference type="InterPro" id="IPR015943">
    <property type="entry name" value="WD40/YVTN_repeat-like_dom_sf"/>
</dbReference>
<dbReference type="InterPro" id="IPR018062">
    <property type="entry name" value="HTH_AraC-typ_CS"/>
</dbReference>
<evidence type="ECO:0000313" key="19">
    <source>
        <dbReference type="Proteomes" id="UP000199595"/>
    </source>
</evidence>
<evidence type="ECO:0000256" key="11">
    <source>
        <dbReference type="ARBA" id="ARBA00023163"/>
    </source>
</evidence>
<dbReference type="Pfam" id="PF00072">
    <property type="entry name" value="Response_reg"/>
    <property type="match status" value="1"/>
</dbReference>
<dbReference type="CDD" id="cd17574">
    <property type="entry name" value="REC_OmpR"/>
    <property type="match status" value="1"/>
</dbReference>
<feature type="signal peptide" evidence="14">
    <location>
        <begin position="1"/>
        <end position="19"/>
    </location>
</feature>
<dbReference type="PROSITE" id="PS50110">
    <property type="entry name" value="RESPONSE_REGULATORY"/>
    <property type="match status" value="1"/>
</dbReference>
<sequence>MKKYAFIFLFYLLTFGLSATEFHKLTTLDGLSQNDVNYIFQDSRGFIWIGTNDGLNRYDGYNFKVFRKEPREQGGLRSNIINSIVEDKQGNLWVGSLDNGVSKYNISTNKFTSIINKGNNPEIFASNGSLKLMADSRGNIWVLTNNGIEIINSKNNKIESVIQNKNLVNSPQTFFEDKSGIVWIGTSNGLLKLNPKTFELEKEFKLETSVIYISQWGNNLFFSNNDGVYQFKEKESSAHKIPNVIGGKSIFVDDNNLWVASFKKGIFVYNLSKENTISASSNSIKWNSRKNDFMNYNVSSLLKDNSGLIWIGTSGGGVEVYNPKGQFFKHYTATKNKGSLSHKTVRSVLEDNYQNLWVGTENGGLNFLPKEHKNNYNKGFISILPNHSFVTVLSLDKKNDRVWVGLPAGIKIFSAKTGEEISLPKNSFNGINAVFSILIDSTGVVWIGTYGKGLWRLKLDKNGNYLKTRFIAEGKNNSLSANIVRSILEDKNGNIWVGTSAGLNKIKFEDKLKNKLSFEVYKNDINNPKSISHNYILPLFETSTGDLWIGTLGGGLNKLCEGENGTHYFETITTNNGLPNNAIKGILEDEKGNLWISTNKGISRFNPENKSIRNFGVSDGLQDFEFRDFACYKRASGEMIFGGVNGFNTFFPNKISLDTTINKVVFTDLEILNQPIGVGDEYKGRVILNQSINSLDELELKYQENSFTIYFSGLHYASPSKNQYKYKLEGFDDAWVSVNSNTRFAKYTNLNSGKYTLNVIASNSDGHWNTNPKSITIIVKSPWYFSGFAIAIYVLLFALALWFFRRFTIIGVQRKSKLEMESFEKEKIQKLSQMKLQFFTNISHEFRTPLTLIIGPIAKLLKEKESMPIEKVEENYEIINRNAISLQRLVNQLMDFRKFEQGKINIKASEGNLIGFIQKVMTSFNFIAEQKEIEFTFKHLSHNLPLWFDANKLEKVLMNLLSNAFKFTNRNGSITLKVEEEKNNVFISVEDNGIGISKEKQEFVFNRFFQADKIDDKVEGTGIGLSYSKGLVEMHHGTIQLISEERKGTKFIVTLLKGKEHFSDKELLVKENYSQFNVPVEVEKEEVSFISEAENENNINKQTLLIVEDNIELRKFVVNSLSSRYTIFEAENGEEGIEQCTKHFPDLIISDVMMPKMDGFEMCKTIKTTIDLSHIPIILLTAKTSSDNKVKGYSLGANAYVEKPFNLEVLKAQIETLIKNKELLQQKFKSTLEIEPSEFSTTKVDDKLLTKILEIVESKITDEVLTVQFIASECGMTQTVLNKKLKALTGKTSAAFIRSIRLKRAAKLLSTGRYSVSDVTYEVGFTDLKYFRNCFKNEFSVSPSEYKKKAIQ</sequence>
<dbReference type="FunFam" id="3.40.50.2300:FF:000138">
    <property type="entry name" value="Two-component system sensor histidine kinase/response regulator"/>
    <property type="match status" value="1"/>
</dbReference>
<gene>
    <name evidence="18" type="ORF">SAMN05444411_101478</name>
</gene>
<keyword evidence="14" id="KW-0732">Signal</keyword>
<dbReference type="Gene3D" id="3.30.565.10">
    <property type="entry name" value="Histidine kinase-like ATPase, C-terminal domain"/>
    <property type="match status" value="1"/>
</dbReference>
<dbReference type="InterPro" id="IPR018060">
    <property type="entry name" value="HTH_AraC"/>
</dbReference>
<dbReference type="GO" id="GO:0005524">
    <property type="term" value="F:ATP binding"/>
    <property type="evidence" value="ECO:0007669"/>
    <property type="project" value="UniProtKB-KW"/>
</dbReference>
<keyword evidence="6 18" id="KW-0418">Kinase</keyword>
<dbReference type="Proteomes" id="UP000199595">
    <property type="component" value="Unassembled WGS sequence"/>
</dbReference>
<evidence type="ECO:0000256" key="9">
    <source>
        <dbReference type="ARBA" id="ARBA00023015"/>
    </source>
</evidence>
<keyword evidence="4" id="KW-0808">Transferase</keyword>
<evidence type="ECO:0000256" key="12">
    <source>
        <dbReference type="PROSITE-ProRule" id="PRU00169"/>
    </source>
</evidence>
<dbReference type="SMART" id="SM00388">
    <property type="entry name" value="HisKA"/>
    <property type="match status" value="1"/>
</dbReference>